<keyword evidence="2" id="KW-1185">Reference proteome</keyword>
<dbReference type="Proteomes" id="UP000789860">
    <property type="component" value="Unassembled WGS sequence"/>
</dbReference>
<comment type="caution">
    <text evidence="1">The sequence shown here is derived from an EMBL/GenBank/DDBJ whole genome shotgun (WGS) entry which is preliminary data.</text>
</comment>
<accession>A0ACA9KYI4</accession>
<evidence type="ECO:0000313" key="2">
    <source>
        <dbReference type="Proteomes" id="UP000789860"/>
    </source>
</evidence>
<dbReference type="EMBL" id="CAJVPM010003197">
    <property type="protein sequence ID" value="CAG8498040.1"/>
    <property type="molecule type" value="Genomic_DNA"/>
</dbReference>
<protein>
    <submittedName>
        <fullName evidence="1">2409_t:CDS:1</fullName>
    </submittedName>
</protein>
<proteinExistence type="predicted"/>
<feature type="non-terminal residue" evidence="1">
    <location>
        <position position="227"/>
    </location>
</feature>
<name>A0ACA9KYI4_9GLOM</name>
<sequence>MELKLVLLVLAFIISFSKANYNNVKRNPKVCPSAMLSATSGMDIKGQMQFYQDSKGDVWLTGIYQYGFQDPKDWDYCWTIQNACGDIVFNLTSDLGIEFVKDSGCNGYDDDNSKSNSNYSKRYNTFSKRNKKETCEIGPYGTKPWVIKLTDLSWDCNNCGFKYQTCSGKDIYKDMVPDYSKEKQPDRLRSQGKESGLYLVIDGQSKCGKRDDSSSAATINVNDAGGE</sequence>
<organism evidence="1 2">
    <name type="scientific">Scutellospora calospora</name>
    <dbReference type="NCBI Taxonomy" id="85575"/>
    <lineage>
        <taxon>Eukaryota</taxon>
        <taxon>Fungi</taxon>
        <taxon>Fungi incertae sedis</taxon>
        <taxon>Mucoromycota</taxon>
        <taxon>Glomeromycotina</taxon>
        <taxon>Glomeromycetes</taxon>
        <taxon>Diversisporales</taxon>
        <taxon>Gigasporaceae</taxon>
        <taxon>Scutellospora</taxon>
    </lineage>
</organism>
<gene>
    <name evidence="1" type="ORF">SCALOS_LOCUS3115</name>
</gene>
<evidence type="ECO:0000313" key="1">
    <source>
        <dbReference type="EMBL" id="CAG8498040.1"/>
    </source>
</evidence>
<reference evidence="1" key="1">
    <citation type="submission" date="2021-06" db="EMBL/GenBank/DDBJ databases">
        <authorList>
            <person name="Kallberg Y."/>
            <person name="Tangrot J."/>
            <person name="Rosling A."/>
        </authorList>
    </citation>
    <scope>NUCLEOTIDE SEQUENCE</scope>
    <source>
        <strain evidence="1">AU212A</strain>
    </source>
</reference>